<comment type="domain">
    <text evidence="3">A Gly-cisPro motif from one monomer fits into the active site of the other monomer to allow specific chiral rejection of L-amino acids.</text>
</comment>
<dbReference type="InterPro" id="IPR003732">
    <property type="entry name" value="Daa-tRNA_deacyls_DTD"/>
</dbReference>
<keyword evidence="5" id="KW-1185">Reference proteome</keyword>
<dbReference type="GO" id="GO:0000049">
    <property type="term" value="F:tRNA binding"/>
    <property type="evidence" value="ECO:0007669"/>
    <property type="project" value="UniProtKB-UniRule"/>
</dbReference>
<protein>
    <recommendedName>
        <fullName evidence="3">D-aminoacyl-tRNA deacylase</fullName>
        <shortName evidence="3">DTD</shortName>
        <ecNumber evidence="3">3.1.1.96</ecNumber>
    </recommendedName>
    <alternativeName>
        <fullName evidence="3">Gly-tRNA(Ala) deacylase</fullName>
        <ecNumber evidence="3">3.1.1.-</ecNumber>
    </alternativeName>
</protein>
<dbReference type="OrthoDB" id="9801395at2"/>
<dbReference type="NCBIfam" id="TIGR00256">
    <property type="entry name" value="D-aminoacyl-tRNA deacylase"/>
    <property type="match status" value="1"/>
</dbReference>
<dbReference type="SUPFAM" id="SSF69500">
    <property type="entry name" value="DTD-like"/>
    <property type="match status" value="1"/>
</dbReference>
<dbReference type="GO" id="GO:0051500">
    <property type="term" value="F:D-tyrosyl-tRNA(Tyr) deacylase activity"/>
    <property type="evidence" value="ECO:0007669"/>
    <property type="project" value="TreeGrafter"/>
</dbReference>
<dbReference type="STRING" id="1122252.SAMN05660443_2170"/>
<gene>
    <name evidence="3" type="primary">dtd</name>
    <name evidence="4" type="ORF">SAMN05660443_2170</name>
</gene>
<name>A0A1I1IA79_9GAMM</name>
<keyword evidence="2 3" id="KW-0378">Hydrolase</keyword>
<comment type="function">
    <text evidence="3">An aminoacyl-tRNA editing enzyme that deacylates mischarged D-aminoacyl-tRNAs. Also deacylates mischarged glycyl-tRNA(Ala), protecting cells against glycine mischarging by AlaRS. Acts via tRNA-based rather than protein-based catalysis; rejects L-amino acids rather than detecting D-amino acids in the active site. By recycling D-aminoacyl-tRNA to D-amino acids and free tRNA molecules, this enzyme counteracts the toxicity associated with the formation of D-aminoacyl-tRNA entities in vivo and helps enforce protein L-homochirality.</text>
</comment>
<dbReference type="PANTHER" id="PTHR10472">
    <property type="entry name" value="D-TYROSYL-TRNA TYR DEACYLASE"/>
    <property type="match status" value="1"/>
</dbReference>
<dbReference type="InterPro" id="IPR023509">
    <property type="entry name" value="DTD-like_sf"/>
</dbReference>
<keyword evidence="3" id="KW-0963">Cytoplasm</keyword>
<dbReference type="GO" id="GO:0106026">
    <property type="term" value="F:Gly-tRNA(Ala) deacylase activity"/>
    <property type="evidence" value="ECO:0007669"/>
    <property type="project" value="UniProtKB-UniRule"/>
</dbReference>
<dbReference type="AlphaFoldDB" id="A0A1I1IA79"/>
<evidence type="ECO:0000313" key="4">
    <source>
        <dbReference type="EMBL" id="SFC30723.1"/>
    </source>
</evidence>
<accession>A0A1I1IA79</accession>
<comment type="catalytic activity">
    <reaction evidence="3">
        <text>glycyl-tRNA(Ala) + H2O = tRNA(Ala) + glycine + H(+)</text>
        <dbReference type="Rhea" id="RHEA:53744"/>
        <dbReference type="Rhea" id="RHEA-COMP:9657"/>
        <dbReference type="Rhea" id="RHEA-COMP:13640"/>
        <dbReference type="ChEBI" id="CHEBI:15377"/>
        <dbReference type="ChEBI" id="CHEBI:15378"/>
        <dbReference type="ChEBI" id="CHEBI:57305"/>
        <dbReference type="ChEBI" id="CHEBI:78442"/>
        <dbReference type="ChEBI" id="CHEBI:78522"/>
    </reaction>
</comment>
<dbReference type="EMBL" id="FOLH01000004">
    <property type="protein sequence ID" value="SFC30723.1"/>
    <property type="molecule type" value="Genomic_DNA"/>
</dbReference>
<evidence type="ECO:0000256" key="2">
    <source>
        <dbReference type="ARBA" id="ARBA00022801"/>
    </source>
</evidence>
<dbReference type="EC" id="3.1.1.-" evidence="3"/>
<dbReference type="Pfam" id="PF02580">
    <property type="entry name" value="Tyr_Deacylase"/>
    <property type="match status" value="1"/>
</dbReference>
<dbReference type="Proteomes" id="UP000199058">
    <property type="component" value="Unassembled WGS sequence"/>
</dbReference>
<dbReference type="HAMAP" id="MF_00518">
    <property type="entry name" value="Deacylase_Dtd"/>
    <property type="match status" value="1"/>
</dbReference>
<sequence length="147" mass="16243">MKALLQRVKYARVLVEQEVVGEIGPGLLVFLGVDKEDDEKTAEKLLDKVLSYRVFGDDQDKMNLSLKDTQGGLLVVSQFTLSANTQKGLRPSFSSAASPQQGEFLYNHFLKQAHQHQGKVASGQFAANMQVELTNDGPVTFWLEVSS</sequence>
<evidence type="ECO:0000256" key="3">
    <source>
        <dbReference type="HAMAP-Rule" id="MF_00518"/>
    </source>
</evidence>
<dbReference type="Gene3D" id="3.50.80.10">
    <property type="entry name" value="D-tyrosyl-tRNA(Tyr) deacylase"/>
    <property type="match status" value="1"/>
</dbReference>
<evidence type="ECO:0000313" key="5">
    <source>
        <dbReference type="Proteomes" id="UP000199058"/>
    </source>
</evidence>
<evidence type="ECO:0000256" key="1">
    <source>
        <dbReference type="ARBA" id="ARBA00009673"/>
    </source>
</evidence>
<comment type="catalytic activity">
    <reaction evidence="3">
        <text>a D-aminoacyl-tRNA + H2O = a tRNA + a D-alpha-amino acid + H(+)</text>
        <dbReference type="Rhea" id="RHEA:13953"/>
        <dbReference type="Rhea" id="RHEA-COMP:10123"/>
        <dbReference type="Rhea" id="RHEA-COMP:10124"/>
        <dbReference type="ChEBI" id="CHEBI:15377"/>
        <dbReference type="ChEBI" id="CHEBI:15378"/>
        <dbReference type="ChEBI" id="CHEBI:59871"/>
        <dbReference type="ChEBI" id="CHEBI:78442"/>
        <dbReference type="ChEBI" id="CHEBI:79333"/>
        <dbReference type="EC" id="3.1.1.96"/>
    </reaction>
</comment>
<dbReference type="PANTHER" id="PTHR10472:SF5">
    <property type="entry name" value="D-AMINOACYL-TRNA DEACYLASE 1"/>
    <property type="match status" value="1"/>
</dbReference>
<comment type="subcellular location">
    <subcellularLocation>
        <location evidence="3">Cytoplasm</location>
    </subcellularLocation>
</comment>
<dbReference type="EC" id="3.1.1.96" evidence="3"/>
<dbReference type="FunFam" id="3.50.80.10:FF:000001">
    <property type="entry name" value="D-aminoacyl-tRNA deacylase"/>
    <property type="match status" value="1"/>
</dbReference>
<reference evidence="4 5" key="1">
    <citation type="submission" date="2016-10" db="EMBL/GenBank/DDBJ databases">
        <authorList>
            <person name="de Groot N.N."/>
        </authorList>
    </citation>
    <scope>NUCLEOTIDE SEQUENCE [LARGE SCALE GENOMIC DNA]</scope>
    <source>
        <strain evidence="4 5">DSM 18438</strain>
    </source>
</reference>
<dbReference type="GO" id="GO:0005737">
    <property type="term" value="C:cytoplasm"/>
    <property type="evidence" value="ECO:0007669"/>
    <property type="project" value="UniProtKB-SubCell"/>
</dbReference>
<keyword evidence="3" id="KW-0820">tRNA-binding</keyword>
<dbReference type="GO" id="GO:0019478">
    <property type="term" value="P:D-amino acid catabolic process"/>
    <property type="evidence" value="ECO:0007669"/>
    <property type="project" value="UniProtKB-UniRule"/>
</dbReference>
<dbReference type="GO" id="GO:0043908">
    <property type="term" value="F:Ser(Gly)-tRNA(Ala) hydrolase activity"/>
    <property type="evidence" value="ECO:0007669"/>
    <property type="project" value="UniProtKB-UniRule"/>
</dbReference>
<dbReference type="RefSeq" id="WP_091963301.1">
    <property type="nucleotide sequence ID" value="NZ_FOLH01000004.1"/>
</dbReference>
<feature type="short sequence motif" description="Gly-cisPro motif, important for rejection of L-amino acids" evidence="3">
    <location>
        <begin position="137"/>
        <end position="138"/>
    </location>
</feature>
<comment type="subunit">
    <text evidence="3">Homodimer.</text>
</comment>
<comment type="similarity">
    <text evidence="1 3">Belongs to the DTD family.</text>
</comment>
<organism evidence="4 5">
    <name type="scientific">Marinospirillum celere</name>
    <dbReference type="NCBI Taxonomy" id="1122252"/>
    <lineage>
        <taxon>Bacteria</taxon>
        <taxon>Pseudomonadati</taxon>
        <taxon>Pseudomonadota</taxon>
        <taxon>Gammaproteobacteria</taxon>
        <taxon>Oceanospirillales</taxon>
        <taxon>Oceanospirillaceae</taxon>
        <taxon>Marinospirillum</taxon>
    </lineage>
</organism>
<proteinExistence type="inferred from homology"/>
<keyword evidence="3" id="KW-0694">RNA-binding</keyword>